<name>A0A4R6S692_LABRH</name>
<comment type="caution">
    <text evidence="1">The sequence shown here is derived from an EMBL/GenBank/DDBJ whole genome shotgun (WGS) entry which is preliminary data.</text>
</comment>
<dbReference type="PANTHER" id="PTHR12631">
    <property type="entry name" value="ALPHA-L-IDURONIDASE"/>
    <property type="match status" value="1"/>
</dbReference>
<protein>
    <recommendedName>
        <fullName evidence="3">Glycosyl hydrolase family 39</fullName>
    </recommendedName>
</protein>
<gene>
    <name evidence="1" type="ORF">EV186_105433</name>
</gene>
<organism evidence="1 2">
    <name type="scientific">Labedaea rhizosphaerae</name>
    <dbReference type="NCBI Taxonomy" id="598644"/>
    <lineage>
        <taxon>Bacteria</taxon>
        <taxon>Bacillati</taxon>
        <taxon>Actinomycetota</taxon>
        <taxon>Actinomycetes</taxon>
        <taxon>Pseudonocardiales</taxon>
        <taxon>Pseudonocardiaceae</taxon>
        <taxon>Labedaea</taxon>
    </lineage>
</organism>
<dbReference type="AlphaFoldDB" id="A0A4R6S692"/>
<accession>A0A4R6S692</accession>
<dbReference type="SUPFAM" id="SSF51445">
    <property type="entry name" value="(Trans)glycosidases"/>
    <property type="match status" value="1"/>
</dbReference>
<dbReference type="InterPro" id="IPR051923">
    <property type="entry name" value="Glycosyl_Hydrolase_39"/>
</dbReference>
<sequence length="454" mass="48851">MTDVRFGVVRGIGYGLFGPPGEFVPQARALGASLVRSYVFWGGVEPAPGQYTWDAVDALLSQVDGDDEVWLTVCSSSPWGTREATDFLPPSPPHDLSQYGSFVRALVARCGGRVKYWQCDNEPSNGPLLWAGSAPEYVAQLREFFAAVKSVDPEATVVLGGCGYDVHSSPAGSPPRQFFDHLVSAGRDHFDAFSVHLYGRPEAIPSIVDDVRSMMRAHGYEKPVVAGEYAGPVLFEFPELDPVVQEAFAAAFAGQEAATQSTEELAALAGQDTPERRAMVSLSARMAQLPPRLQMFLPGCPPELAAKRDRINARQVVIRNVLALASGVRVTAYWNLAPEVPGPVDPHQMMYLMFGKLPLLDYDESGALTVRHPAADAFAAMTAQLSDAVAVTKVPLAGHPTVEAYEVTREGRGPVFIAWVSGDPFDGEDEPPVTVELPGPVKVEVSATPVFVDA</sequence>
<evidence type="ECO:0000313" key="1">
    <source>
        <dbReference type="EMBL" id="TDP95201.1"/>
    </source>
</evidence>
<dbReference type="EMBL" id="SNXZ01000005">
    <property type="protein sequence ID" value="TDP95201.1"/>
    <property type="molecule type" value="Genomic_DNA"/>
</dbReference>
<reference evidence="1 2" key="1">
    <citation type="submission" date="2019-03" db="EMBL/GenBank/DDBJ databases">
        <title>Genomic Encyclopedia of Type Strains, Phase IV (KMG-IV): sequencing the most valuable type-strain genomes for metagenomic binning, comparative biology and taxonomic classification.</title>
        <authorList>
            <person name="Goeker M."/>
        </authorList>
    </citation>
    <scope>NUCLEOTIDE SEQUENCE [LARGE SCALE GENOMIC DNA]</scope>
    <source>
        <strain evidence="1 2">DSM 45361</strain>
    </source>
</reference>
<dbReference type="PANTHER" id="PTHR12631:SF10">
    <property type="entry name" value="BETA-XYLOSIDASE-LIKE PROTEIN-RELATED"/>
    <property type="match status" value="1"/>
</dbReference>
<dbReference type="InterPro" id="IPR017853">
    <property type="entry name" value="GH"/>
</dbReference>
<dbReference type="RefSeq" id="WP_133852567.1">
    <property type="nucleotide sequence ID" value="NZ_SNXZ01000005.1"/>
</dbReference>
<dbReference type="Proteomes" id="UP000295444">
    <property type="component" value="Unassembled WGS sequence"/>
</dbReference>
<dbReference type="GO" id="GO:0004553">
    <property type="term" value="F:hydrolase activity, hydrolyzing O-glycosyl compounds"/>
    <property type="evidence" value="ECO:0007669"/>
    <property type="project" value="TreeGrafter"/>
</dbReference>
<proteinExistence type="predicted"/>
<dbReference type="Gene3D" id="3.20.20.80">
    <property type="entry name" value="Glycosidases"/>
    <property type="match status" value="1"/>
</dbReference>
<dbReference type="OrthoDB" id="7180791at2"/>
<evidence type="ECO:0008006" key="3">
    <source>
        <dbReference type="Google" id="ProtNLM"/>
    </source>
</evidence>
<evidence type="ECO:0000313" key="2">
    <source>
        <dbReference type="Proteomes" id="UP000295444"/>
    </source>
</evidence>
<keyword evidence="2" id="KW-1185">Reference proteome</keyword>